<dbReference type="RefSeq" id="WP_005191777.1">
    <property type="nucleotide sequence ID" value="NZ_CP045804.1"/>
</dbReference>
<evidence type="ECO:0000313" key="3">
    <source>
        <dbReference type="EMBL" id="QHN38318.1"/>
    </source>
</evidence>
<sequence>MKHIVEKIVDDIDGTILSEYETVTFAVDGTTYEFDTSLEHAAEFRDSLRRYIEKSRQIVNGNVVTRKRVAAVGQDRPSAEQLRAIRDWARKNGHEVSNRGRVPAEIVEAFEAAHPIR</sequence>
<dbReference type="InterPro" id="IPR036625">
    <property type="entry name" value="E3-bd_dom_sf"/>
</dbReference>
<dbReference type="InterPro" id="IPR042261">
    <property type="entry name" value="Lsr2-like_dimerization"/>
</dbReference>
<dbReference type="AlphaFoldDB" id="A0A857KG18"/>
<feature type="domain" description="Lsr2 DNA-binding" evidence="2">
    <location>
        <begin position="78"/>
        <end position="113"/>
    </location>
</feature>
<dbReference type="InterPro" id="IPR055370">
    <property type="entry name" value="Lsr2_DNA-bd"/>
</dbReference>
<name>A0A857KG18_9ACTN</name>
<dbReference type="InterPro" id="IPR024412">
    <property type="entry name" value="Lsr2_dim_dom"/>
</dbReference>
<evidence type="ECO:0000259" key="1">
    <source>
        <dbReference type="Pfam" id="PF11774"/>
    </source>
</evidence>
<dbReference type="Gene3D" id="3.30.60.230">
    <property type="entry name" value="Lsr2, dimerization domain"/>
    <property type="match status" value="1"/>
</dbReference>
<evidence type="ECO:0000259" key="2">
    <source>
        <dbReference type="Pfam" id="PF23359"/>
    </source>
</evidence>
<feature type="domain" description="Lsr2 dimerization" evidence="1">
    <location>
        <begin position="3"/>
        <end position="58"/>
    </location>
</feature>
<proteinExistence type="predicted"/>
<dbReference type="Gene3D" id="4.10.320.10">
    <property type="entry name" value="E3-binding domain"/>
    <property type="match status" value="1"/>
</dbReference>
<dbReference type="GO" id="GO:0003677">
    <property type="term" value="F:DNA binding"/>
    <property type="evidence" value="ECO:0007669"/>
    <property type="project" value="InterPro"/>
</dbReference>
<dbReference type="Pfam" id="PF11774">
    <property type="entry name" value="Lsr2"/>
    <property type="match status" value="1"/>
</dbReference>
<dbReference type="Pfam" id="PF23359">
    <property type="entry name" value="Lsr2_DNA-bd"/>
    <property type="match status" value="1"/>
</dbReference>
<dbReference type="GO" id="GO:0016746">
    <property type="term" value="F:acyltransferase activity"/>
    <property type="evidence" value="ECO:0007669"/>
    <property type="project" value="InterPro"/>
</dbReference>
<reference evidence="3" key="1">
    <citation type="journal article" date="2021" name="Nat. Microbiol.">
        <title>Cocultivation of an ultrasmall environmental parasitic bacterium with lytic ability against bacteria associated with wastewater foams.</title>
        <authorList>
            <person name="Batinovic S."/>
            <person name="Rose J.J.A."/>
            <person name="Ratcliffe J."/>
            <person name="Seviour R.J."/>
            <person name="Petrovski S."/>
        </authorList>
    </citation>
    <scope>NUCLEOTIDE SEQUENCE</scope>
    <source>
        <strain evidence="3">CON44</strain>
    </source>
</reference>
<protein>
    <submittedName>
        <fullName evidence="3">Lsr2 family protein</fullName>
    </submittedName>
</protein>
<organism evidence="3">
    <name type="scientific">Gordonia amarae</name>
    <dbReference type="NCBI Taxonomy" id="36821"/>
    <lineage>
        <taxon>Bacteria</taxon>
        <taxon>Bacillati</taxon>
        <taxon>Actinomycetota</taxon>
        <taxon>Actinomycetes</taxon>
        <taxon>Mycobacteriales</taxon>
        <taxon>Gordoniaceae</taxon>
        <taxon>Gordonia</taxon>
    </lineage>
</organism>
<gene>
    <name evidence="3" type="ORF">GII30_03205</name>
</gene>
<dbReference type="EMBL" id="CP045810">
    <property type="protein sequence ID" value="QHN38318.1"/>
    <property type="molecule type" value="Genomic_DNA"/>
</dbReference>
<accession>A0A857KG18</accession>